<evidence type="ECO:0000256" key="8">
    <source>
        <dbReference type="ARBA" id="ARBA00022801"/>
    </source>
</evidence>
<evidence type="ECO:0000256" key="1">
    <source>
        <dbReference type="ARBA" id="ARBA00004123"/>
    </source>
</evidence>
<keyword evidence="7" id="KW-0863">Zinc-finger</keyword>
<evidence type="ECO:0000256" key="15">
    <source>
        <dbReference type="ARBA" id="ARBA00031106"/>
    </source>
</evidence>
<keyword evidence="13" id="KW-0238">DNA-binding</keyword>
<dbReference type="InterPro" id="IPR014001">
    <property type="entry name" value="Helicase_ATP-bd"/>
</dbReference>
<protein>
    <recommendedName>
        <fullName evidence="15">ATP-dependent helicase ATRX</fullName>
    </recommendedName>
</protein>
<dbReference type="Gene3D" id="3.30.40.10">
    <property type="entry name" value="Zinc/RING finger domain, C3HC4 (zinc finger)"/>
    <property type="match status" value="1"/>
</dbReference>
<dbReference type="PANTHER" id="PTHR45797">
    <property type="entry name" value="RAD54-LIKE"/>
    <property type="match status" value="1"/>
</dbReference>
<keyword evidence="9" id="KW-0347">Helicase</keyword>
<feature type="compositionally biased region" description="Basic and acidic residues" evidence="16">
    <location>
        <begin position="263"/>
        <end position="274"/>
    </location>
</feature>
<evidence type="ECO:0000256" key="6">
    <source>
        <dbReference type="ARBA" id="ARBA00022741"/>
    </source>
</evidence>
<evidence type="ECO:0000313" key="21">
    <source>
        <dbReference type="RefSeq" id="XP_028967213.1"/>
    </source>
</evidence>
<dbReference type="Pfam" id="PF00176">
    <property type="entry name" value="SNF2-rel_dom"/>
    <property type="match status" value="1"/>
</dbReference>
<dbReference type="GO" id="GO:0000781">
    <property type="term" value="C:chromosome, telomeric region"/>
    <property type="evidence" value="ECO:0007669"/>
    <property type="project" value="UniProtKB-SubCell"/>
</dbReference>
<keyword evidence="4" id="KW-0158">Chromosome</keyword>
<feature type="compositionally biased region" description="Acidic residues" evidence="16">
    <location>
        <begin position="943"/>
        <end position="952"/>
    </location>
</feature>
<dbReference type="PROSITE" id="PS51533">
    <property type="entry name" value="ADD"/>
    <property type="match status" value="1"/>
</dbReference>
<evidence type="ECO:0000256" key="11">
    <source>
        <dbReference type="ARBA" id="ARBA00022840"/>
    </source>
</evidence>
<comment type="similarity">
    <text evidence="3">Belongs to the SNF2/RAD54 helicase family.</text>
</comment>
<dbReference type="InterPro" id="IPR000330">
    <property type="entry name" value="SNF2_N"/>
</dbReference>
<keyword evidence="8" id="KW-0378">Hydrolase</keyword>
<dbReference type="Proteomes" id="UP000694867">
    <property type="component" value="Unplaced"/>
</dbReference>
<evidence type="ECO:0000256" key="2">
    <source>
        <dbReference type="ARBA" id="ARBA00004574"/>
    </source>
</evidence>
<dbReference type="GO" id="GO:0016887">
    <property type="term" value="F:ATP hydrolysis activity"/>
    <property type="evidence" value="ECO:0007669"/>
    <property type="project" value="InterPro"/>
</dbReference>
<dbReference type="GO" id="GO:0004386">
    <property type="term" value="F:helicase activity"/>
    <property type="evidence" value="ECO:0007669"/>
    <property type="project" value="UniProtKB-KW"/>
</dbReference>
<feature type="compositionally biased region" description="Low complexity" evidence="16">
    <location>
        <begin position="381"/>
        <end position="390"/>
    </location>
</feature>
<reference evidence="21" key="1">
    <citation type="submission" date="2025-08" db="UniProtKB">
        <authorList>
            <consortium name="RefSeq"/>
        </authorList>
    </citation>
    <scope>IDENTIFICATION</scope>
</reference>
<dbReference type="GO" id="GO:0008270">
    <property type="term" value="F:zinc ion binding"/>
    <property type="evidence" value="ECO:0007669"/>
    <property type="project" value="UniProtKB-KW"/>
</dbReference>
<dbReference type="SUPFAM" id="SSF52540">
    <property type="entry name" value="P-loop containing nucleoside triphosphate hydrolases"/>
    <property type="match status" value="2"/>
</dbReference>
<dbReference type="Pfam" id="PF17981">
    <property type="entry name" value="ADD_ATRX"/>
    <property type="match status" value="1"/>
</dbReference>
<evidence type="ECO:0000256" key="12">
    <source>
        <dbReference type="ARBA" id="ARBA00022895"/>
    </source>
</evidence>
<gene>
    <name evidence="21" type="primary">LOC100909069</name>
</gene>
<proteinExistence type="inferred from homology"/>
<dbReference type="InterPro" id="IPR001650">
    <property type="entry name" value="Helicase_C-like"/>
</dbReference>
<dbReference type="GO" id="GO:0005634">
    <property type="term" value="C:nucleus"/>
    <property type="evidence" value="ECO:0007669"/>
    <property type="project" value="UniProtKB-SubCell"/>
</dbReference>
<evidence type="ECO:0000256" key="14">
    <source>
        <dbReference type="ARBA" id="ARBA00023242"/>
    </source>
</evidence>
<dbReference type="KEGG" id="goe:100909069"/>
<dbReference type="CDD" id="cd18793">
    <property type="entry name" value="SF2_C_SNF"/>
    <property type="match status" value="1"/>
</dbReference>
<keyword evidence="6" id="KW-0547">Nucleotide-binding</keyword>
<evidence type="ECO:0000256" key="9">
    <source>
        <dbReference type="ARBA" id="ARBA00022806"/>
    </source>
</evidence>
<feature type="region of interest" description="Disordered" evidence="16">
    <location>
        <begin position="303"/>
        <end position="494"/>
    </location>
</feature>
<dbReference type="InterPro" id="IPR049730">
    <property type="entry name" value="SNF2/RAD54-like_C"/>
</dbReference>
<feature type="domain" description="Helicase ATP-binding" evidence="17">
    <location>
        <begin position="593"/>
        <end position="782"/>
    </location>
</feature>
<dbReference type="SMART" id="SM00490">
    <property type="entry name" value="HELICc"/>
    <property type="match status" value="1"/>
</dbReference>
<keyword evidence="10" id="KW-0862">Zinc</keyword>
<dbReference type="InterPro" id="IPR038718">
    <property type="entry name" value="SNF2-like_sf"/>
</dbReference>
<feature type="region of interest" description="Disordered" evidence="16">
    <location>
        <begin position="927"/>
        <end position="986"/>
    </location>
</feature>
<dbReference type="SMART" id="SM00487">
    <property type="entry name" value="DEXDc"/>
    <property type="match status" value="1"/>
</dbReference>
<dbReference type="InterPro" id="IPR041430">
    <property type="entry name" value="ADD_ATRX"/>
</dbReference>
<dbReference type="InterPro" id="IPR044574">
    <property type="entry name" value="ARIP4-like"/>
</dbReference>
<feature type="region of interest" description="Disordered" evidence="16">
    <location>
        <begin position="251"/>
        <end position="274"/>
    </location>
</feature>
<evidence type="ECO:0000313" key="20">
    <source>
        <dbReference type="Proteomes" id="UP000694867"/>
    </source>
</evidence>
<dbReference type="GO" id="GO:0003677">
    <property type="term" value="F:DNA binding"/>
    <property type="evidence" value="ECO:0007669"/>
    <property type="project" value="UniProtKB-KW"/>
</dbReference>
<dbReference type="Pfam" id="PF00271">
    <property type="entry name" value="Helicase_C"/>
    <property type="match status" value="1"/>
</dbReference>
<dbReference type="RefSeq" id="XP_028967213.1">
    <property type="nucleotide sequence ID" value="XM_029111380.1"/>
</dbReference>
<evidence type="ECO:0000259" key="17">
    <source>
        <dbReference type="PROSITE" id="PS51192"/>
    </source>
</evidence>
<keyword evidence="12" id="KW-0779">Telomere</keyword>
<dbReference type="InterPro" id="IPR027417">
    <property type="entry name" value="P-loop_NTPase"/>
</dbReference>
<evidence type="ECO:0000256" key="5">
    <source>
        <dbReference type="ARBA" id="ARBA00022723"/>
    </source>
</evidence>
<evidence type="ECO:0000259" key="18">
    <source>
        <dbReference type="PROSITE" id="PS51194"/>
    </source>
</evidence>
<evidence type="ECO:0000256" key="16">
    <source>
        <dbReference type="SAM" id="MobiDB-lite"/>
    </source>
</evidence>
<dbReference type="CDD" id="cd11726">
    <property type="entry name" value="ADDz_ATRX"/>
    <property type="match status" value="1"/>
</dbReference>
<evidence type="ECO:0000256" key="7">
    <source>
        <dbReference type="ARBA" id="ARBA00022771"/>
    </source>
</evidence>
<evidence type="ECO:0000256" key="4">
    <source>
        <dbReference type="ARBA" id="ARBA00022454"/>
    </source>
</evidence>
<sequence length="1562" mass="179161">MPRNFRDCKDLAILNSVPCTACNGSIHHKRFPGYRHTALRVLVCKKCLDFYGSGSWSCDENGQDEYCRWCGQGGNLYICCNDECLSGFCNECIRRNFGSAEVDKVEDDDDWRCYLCEPKKLEDIQKWTETVFRFNEELKAKQGVVAVSRREKPAASSCEDESPTRSSFVDLRKAIRAAQLDTKDAEVRARIHILLGEMKKRIVTVEKAVEKNDLDRAVRLVDSLVNPSNNLTAENFKSKNLQIKVRPLELRIKPKHAAPPKTRSSEDERGADSEDDFELLKLLEDPVRRRKLRREIRDAVEKKDPKLRAPRDSDSRLSRDGDEVMPSISSDSDSDNGIEVIAEIKASRKKKSKEKNEADSEVKKEDSVDGAKDPEEEEEPAPLLRKALPPMVKDGMSTSKRKKNLTVIQMLEHRNREKAKRRKVRIIDSDEEDVISKKEDSLELSPLVSDSGSELEEPEKPKRKRTSKNKRARIGDSDSDQEEEGDGKQKKKSFIRKIISDDKVEKESRAAAKEEAERRKRVLERQKLYNEIEAAMQKERKTDKVTRCVLEYNAETKEPVVEVEEALVRHMKPHQVEGVKFLYNTVIESTAQVIENKPGGGAILAHCMGLGKTFQTICFLYTLMTHELLRKHFRKVIVVCPCNVVLNWATEFEMWIDENVDVKHSLTIYEFSKVKNAFDRLDMLEDWYKEGGVLIMGYSMFRLMSQNKSKSRKIKDRIPKLLHDPGADLVVCDEGHTLKSDKAQISKAMNLIRTQRRLILTGTPLQNNMSEYHCMVSFVKPNLLGTPKEFNNRFMNPITFGQQANSDHFAVRLMKKRAHILNKLLAGCVHRCDYSHLTPYLPAKFEYIISIELSDLQKTLYREYLKHIGITEQTTREDLRGRSLLKDYQVLKMIWSHPRLLLESEDRQEDKRQKEAYKNQMDDFVVEGSDEESGASQSGSGTSDDEAGGDDQEIVKTYKTRRNRKENPGDDSEPEEENTKVSSKKYDSTWWNSHVPDDEDEFTSLELSSKLSIAFEILRECEPIGDKVILFSTSLLTLNLFENRLHVEAEKAAKDKSDGDYFNTWVHGVDYFRLDGSTSVDTRKKYIDQFNDLSNMQARLFLVSTRAGGIGTNMVGANRIILLDASWNPSDDTQAIFRAYRYGQTKPVYVYRLLAHATMEEKIYDRQVNKISLASRVVDEQNLERHFNESDLKALYEFKPEKNARKTPKVPVDHLLADLLMKRKTLIQGYIEHDSLLQKELEDELTEEERKQAWKEYEDERDGKTPPQMPYQMPGMAAGMPGMAGGIPGMAGGMPNYPYANLNYARMPGFGMPGTSGLNPQMASQFAAHCQNLLRNAGSYGAAYSHLLSEQLRRQQQQRQNLLQQQEQERQRQQQERLRQLQQEQQQRQQQQQFRAGPNGQRQGPHAPKLTPEEILRRPPFFTTKISHPSFNPQLILNEIKLKYPQADQLAIADYFKEALKATKEVYAVKLMKAKQQLDYYKSQNVSPPKQILDQFSEFDSGLKLSDQLVIKLQATMHQAKIDLQQNPRAAGSSRAHVIDLDEPASNGDNPRRGGPIIEEIE</sequence>
<feature type="compositionally biased region" description="Low complexity" evidence="16">
    <location>
        <begin position="1380"/>
        <end position="1393"/>
    </location>
</feature>
<organism evidence="20 21">
    <name type="scientific">Galendromus occidentalis</name>
    <name type="common">western predatory mite</name>
    <dbReference type="NCBI Taxonomy" id="34638"/>
    <lineage>
        <taxon>Eukaryota</taxon>
        <taxon>Metazoa</taxon>
        <taxon>Ecdysozoa</taxon>
        <taxon>Arthropoda</taxon>
        <taxon>Chelicerata</taxon>
        <taxon>Arachnida</taxon>
        <taxon>Acari</taxon>
        <taxon>Parasitiformes</taxon>
        <taxon>Mesostigmata</taxon>
        <taxon>Gamasina</taxon>
        <taxon>Phytoseioidea</taxon>
        <taxon>Phytoseiidae</taxon>
        <taxon>Typhlodrominae</taxon>
        <taxon>Galendromus</taxon>
    </lineage>
</organism>
<keyword evidence="14" id="KW-0539">Nucleus</keyword>
<evidence type="ECO:0000256" key="13">
    <source>
        <dbReference type="ARBA" id="ARBA00023125"/>
    </source>
</evidence>
<feature type="domain" description="PHD-type" evidence="19">
    <location>
        <begin position="7"/>
        <end position="144"/>
    </location>
</feature>
<dbReference type="PROSITE" id="PS51192">
    <property type="entry name" value="HELICASE_ATP_BIND_1"/>
    <property type="match status" value="1"/>
</dbReference>
<feature type="domain" description="Helicase C-terminal" evidence="18">
    <location>
        <begin position="1016"/>
        <end position="1184"/>
    </location>
</feature>
<dbReference type="InterPro" id="IPR025766">
    <property type="entry name" value="ADD"/>
</dbReference>
<feature type="region of interest" description="Disordered" evidence="16">
    <location>
        <begin position="1538"/>
        <end position="1562"/>
    </location>
</feature>
<comment type="subcellular location">
    <subcellularLocation>
        <location evidence="2">Chromosome</location>
        <location evidence="2">Telomere</location>
    </subcellularLocation>
    <subcellularLocation>
        <location evidence="1">Nucleus</location>
    </subcellularLocation>
</comment>
<keyword evidence="5" id="KW-0479">Metal-binding</keyword>
<evidence type="ECO:0000256" key="10">
    <source>
        <dbReference type="ARBA" id="ARBA00022833"/>
    </source>
</evidence>
<feature type="compositionally biased region" description="Basic and acidic residues" evidence="16">
    <location>
        <begin position="303"/>
        <end position="322"/>
    </location>
</feature>
<feature type="compositionally biased region" description="Basic and acidic residues" evidence="16">
    <location>
        <begin position="354"/>
        <end position="373"/>
    </location>
</feature>
<keyword evidence="11" id="KW-0067">ATP-binding</keyword>
<dbReference type="GO" id="GO:0005524">
    <property type="term" value="F:ATP binding"/>
    <property type="evidence" value="ECO:0007669"/>
    <property type="project" value="UniProtKB-KW"/>
</dbReference>
<name>A0AAJ7SFZ3_9ACAR</name>
<dbReference type="Gene3D" id="3.40.50.300">
    <property type="entry name" value="P-loop containing nucleotide triphosphate hydrolases"/>
    <property type="match status" value="1"/>
</dbReference>
<feature type="region of interest" description="Disordered" evidence="16">
    <location>
        <begin position="1359"/>
        <end position="1414"/>
    </location>
</feature>
<keyword evidence="20" id="KW-1185">Reference proteome</keyword>
<dbReference type="Gene3D" id="3.40.50.10810">
    <property type="entry name" value="Tandem AAA-ATPase domain"/>
    <property type="match status" value="1"/>
</dbReference>
<feature type="compositionally biased region" description="Basic residues" evidence="16">
    <location>
        <begin position="461"/>
        <end position="472"/>
    </location>
</feature>
<evidence type="ECO:0000256" key="3">
    <source>
        <dbReference type="ARBA" id="ARBA00007025"/>
    </source>
</evidence>
<evidence type="ECO:0000259" key="19">
    <source>
        <dbReference type="PROSITE" id="PS51533"/>
    </source>
</evidence>
<dbReference type="PROSITE" id="PS51194">
    <property type="entry name" value="HELICASE_CTER"/>
    <property type="match status" value="1"/>
</dbReference>
<dbReference type="GeneID" id="100909069"/>
<dbReference type="PANTHER" id="PTHR45797:SF3">
    <property type="entry name" value="TRANSCRIPTIONAL REGULATOR ATRX HOMOLOG"/>
    <property type="match status" value="1"/>
</dbReference>
<dbReference type="InterPro" id="IPR013083">
    <property type="entry name" value="Znf_RING/FYVE/PHD"/>
</dbReference>
<feature type="compositionally biased region" description="Basic and acidic residues" evidence="16">
    <location>
        <begin position="1367"/>
        <end position="1379"/>
    </location>
</feature>
<accession>A0AAJ7SFZ3</accession>